<dbReference type="InterPro" id="IPR027417">
    <property type="entry name" value="P-loop_NTPase"/>
</dbReference>
<comment type="similarity">
    <text evidence="1">Belongs to the DnaA family.</text>
</comment>
<reference evidence="3 4" key="1">
    <citation type="submission" date="2018-06" db="EMBL/GenBank/DDBJ databases">
        <authorList>
            <consortium name="Pathogen Informatics"/>
            <person name="Doyle S."/>
        </authorList>
    </citation>
    <scope>NUCLEOTIDE SEQUENCE [LARGE SCALE GENOMIC DNA]</scope>
    <source>
        <strain evidence="3 4">NCTC10005</strain>
    </source>
</reference>
<accession>A0A377LQH5</accession>
<evidence type="ECO:0000313" key="4">
    <source>
        <dbReference type="Proteomes" id="UP000255106"/>
    </source>
</evidence>
<evidence type="ECO:0000256" key="1">
    <source>
        <dbReference type="RuleBase" id="RU004227"/>
    </source>
</evidence>
<dbReference type="PRINTS" id="PR00051">
    <property type="entry name" value="DNAA"/>
</dbReference>
<dbReference type="GO" id="GO:0005886">
    <property type="term" value="C:plasma membrane"/>
    <property type="evidence" value="ECO:0007669"/>
    <property type="project" value="TreeGrafter"/>
</dbReference>
<sequence length="77" mass="8336">MADNPGGAYNPLFLYGGTGLGKTHLLHAVGNGIMARKPNAKVVYMHSERFRSGHGKGPAKQCDRRSLNAIIVLLMRC</sequence>
<name>A0A377LQH5_ENTCL</name>
<evidence type="ECO:0000259" key="2">
    <source>
        <dbReference type="Pfam" id="PF00308"/>
    </source>
</evidence>
<dbReference type="InterPro" id="IPR013317">
    <property type="entry name" value="DnaA_dom"/>
</dbReference>
<dbReference type="Pfam" id="PF00308">
    <property type="entry name" value="Bac_DnaA"/>
    <property type="match status" value="1"/>
</dbReference>
<dbReference type="GO" id="GO:0003688">
    <property type="term" value="F:DNA replication origin binding"/>
    <property type="evidence" value="ECO:0007669"/>
    <property type="project" value="TreeGrafter"/>
</dbReference>
<proteinExistence type="inferred from homology"/>
<gene>
    <name evidence="3" type="primary">dnaA_1</name>
    <name evidence="3" type="ORF">NCTC10005_00354</name>
</gene>
<dbReference type="Gene3D" id="3.40.50.300">
    <property type="entry name" value="P-loop containing nucleotide triphosphate hydrolases"/>
    <property type="match status" value="1"/>
</dbReference>
<dbReference type="AlphaFoldDB" id="A0A377LQH5"/>
<organism evidence="3 4">
    <name type="scientific">Enterobacter cloacae</name>
    <dbReference type="NCBI Taxonomy" id="550"/>
    <lineage>
        <taxon>Bacteria</taxon>
        <taxon>Pseudomonadati</taxon>
        <taxon>Pseudomonadota</taxon>
        <taxon>Gammaproteobacteria</taxon>
        <taxon>Enterobacterales</taxon>
        <taxon>Enterobacteriaceae</taxon>
        <taxon>Enterobacter</taxon>
        <taxon>Enterobacter cloacae complex</taxon>
    </lineage>
</organism>
<evidence type="ECO:0000313" key="3">
    <source>
        <dbReference type="EMBL" id="STQ07721.1"/>
    </source>
</evidence>
<dbReference type="CDD" id="cd00009">
    <property type="entry name" value="AAA"/>
    <property type="match status" value="1"/>
</dbReference>
<keyword evidence="1" id="KW-0235">DNA replication</keyword>
<dbReference type="GO" id="GO:0006270">
    <property type="term" value="P:DNA replication initiation"/>
    <property type="evidence" value="ECO:0007669"/>
    <property type="project" value="TreeGrafter"/>
</dbReference>
<protein>
    <submittedName>
        <fullName evidence="3">Chromosomal replication initiator protein DnaA</fullName>
    </submittedName>
</protein>
<dbReference type="PANTHER" id="PTHR30050:SF2">
    <property type="entry name" value="CHROMOSOMAL REPLICATION INITIATOR PROTEIN DNAA"/>
    <property type="match status" value="1"/>
</dbReference>
<dbReference type="PANTHER" id="PTHR30050">
    <property type="entry name" value="CHROMOSOMAL REPLICATION INITIATOR PROTEIN DNAA"/>
    <property type="match status" value="1"/>
</dbReference>
<dbReference type="Proteomes" id="UP000255106">
    <property type="component" value="Unassembled WGS sequence"/>
</dbReference>
<dbReference type="EMBL" id="UGJB01000004">
    <property type="protein sequence ID" value="STQ07721.1"/>
    <property type="molecule type" value="Genomic_DNA"/>
</dbReference>
<feature type="domain" description="Chromosomal replication initiator protein DnaA ATPAse" evidence="2">
    <location>
        <begin position="2"/>
        <end position="51"/>
    </location>
</feature>
<dbReference type="SUPFAM" id="SSF52540">
    <property type="entry name" value="P-loop containing nucleoside triphosphate hydrolases"/>
    <property type="match status" value="1"/>
</dbReference>
<dbReference type="InterPro" id="IPR020591">
    <property type="entry name" value="Chromosome_initiator_DnaA-like"/>
</dbReference>